<dbReference type="EMBL" id="CADCUP010000227">
    <property type="protein sequence ID" value="CAA9418897.1"/>
    <property type="molecule type" value="Genomic_DNA"/>
</dbReference>
<feature type="transmembrane region" description="Helical" evidence="2">
    <location>
        <begin position="84"/>
        <end position="106"/>
    </location>
</feature>
<accession>A0A6J4PLP4</accession>
<sequence>MSDTPPERVRVTGPPRRPTTPRRAGTGEIDAGTPVGAIYMGSLLREQGWLAVRILVLLTATVGILPLAFHVFPDLAAVRLGGVPLSWLLIGFLVYPWLVVLGWRYVRAAEANERDFAALVEEVER</sequence>
<keyword evidence="2" id="KW-0812">Transmembrane</keyword>
<keyword evidence="2" id="KW-0472">Membrane</keyword>
<protein>
    <submittedName>
        <fullName evidence="3">Uncharacterized protein</fullName>
    </submittedName>
</protein>
<evidence type="ECO:0000256" key="1">
    <source>
        <dbReference type="SAM" id="MobiDB-lite"/>
    </source>
</evidence>
<proteinExistence type="predicted"/>
<feature type="compositionally biased region" description="Basic and acidic residues" evidence="1">
    <location>
        <begin position="1"/>
        <end position="10"/>
    </location>
</feature>
<reference evidence="3" key="1">
    <citation type="submission" date="2020-02" db="EMBL/GenBank/DDBJ databases">
        <authorList>
            <person name="Meier V. D."/>
        </authorList>
    </citation>
    <scope>NUCLEOTIDE SEQUENCE</scope>
    <source>
        <strain evidence="3">AVDCRST_MAG06</strain>
    </source>
</reference>
<feature type="region of interest" description="Disordered" evidence="1">
    <location>
        <begin position="1"/>
        <end position="27"/>
    </location>
</feature>
<dbReference type="AlphaFoldDB" id="A0A6J4PLP4"/>
<feature type="transmembrane region" description="Helical" evidence="2">
    <location>
        <begin position="50"/>
        <end position="72"/>
    </location>
</feature>
<gene>
    <name evidence="3" type="ORF">AVDCRST_MAG06-3387</name>
</gene>
<evidence type="ECO:0000256" key="2">
    <source>
        <dbReference type="SAM" id="Phobius"/>
    </source>
</evidence>
<evidence type="ECO:0000313" key="3">
    <source>
        <dbReference type="EMBL" id="CAA9418897.1"/>
    </source>
</evidence>
<name>A0A6J4PLP4_9ACTN</name>
<organism evidence="3">
    <name type="scientific">uncultured Nocardioides sp</name>
    <dbReference type="NCBI Taxonomy" id="198441"/>
    <lineage>
        <taxon>Bacteria</taxon>
        <taxon>Bacillati</taxon>
        <taxon>Actinomycetota</taxon>
        <taxon>Actinomycetes</taxon>
        <taxon>Propionibacteriales</taxon>
        <taxon>Nocardioidaceae</taxon>
        <taxon>Nocardioides</taxon>
        <taxon>environmental samples</taxon>
    </lineage>
</organism>
<keyword evidence="2" id="KW-1133">Transmembrane helix</keyword>
<dbReference type="RefSeq" id="WP_295661996.1">
    <property type="nucleotide sequence ID" value="NZ_CADCUP010000227.1"/>
</dbReference>